<feature type="compositionally biased region" description="Low complexity" evidence="1">
    <location>
        <begin position="474"/>
        <end position="501"/>
    </location>
</feature>
<keyword evidence="2" id="KW-1133">Transmembrane helix</keyword>
<protein>
    <recommendedName>
        <fullName evidence="5">CCHC-type domain-containing protein</fullName>
    </recommendedName>
</protein>
<feature type="region of interest" description="Disordered" evidence="1">
    <location>
        <begin position="139"/>
        <end position="200"/>
    </location>
</feature>
<proteinExistence type="predicted"/>
<feature type="transmembrane region" description="Helical" evidence="2">
    <location>
        <begin position="630"/>
        <end position="651"/>
    </location>
</feature>
<evidence type="ECO:0000256" key="1">
    <source>
        <dbReference type="SAM" id="MobiDB-lite"/>
    </source>
</evidence>
<sequence length="656" mass="70703">MLAGDAPRLSTAERDSVLELTNTIRDAVHQDVAERDAFLVKSANTILQFQAQVASFVESKDVGESVFTIRNALLRNGFRTGGPFGRVLANLNSFAAAITAARKVNREREAAAETRRLDAERLTARRERLEALEYAENFARQQSSSLGDSDEDLVSLGTSDPSSDTDVDNPQPEPAGNSSTSAVSRSSPAPFSVRPDGSRLVADLTRMLASTRLMNPDPMTPPPSPNPSSNSSLPDLEPIDSSNCRALVRIPSVKKARRGLRGRKNKGKPQSRLVLPDPILPRVGNVTPRRRLDFHVVPPRIDYIDDSAILTPRYVVSRASGSTFSGSSSRSGAPTRALVRAPFSSNPPIRALKRCHHCGNRNHLIASCPGLQLFRLLLQHRGTPPLGLSYERLHDEPAQDMVRLGPAVRLLGLKRPSACCSICPDLLSRPQSKHPILAMSTPLEDASLPTAAAHIASDTLAAATDVTTPGPLGAASADAEPASAGTPGPAPAGAGTHSKSSAPPPPPGYSGSNTFSTYSDKNPCPCTYCRVTGKDCDAYTPGQTCHHCRRAKRSCESTKLSALISFLATEHSLTVPHVTEQITVLERRARGLAITRPFPAYFDDRVDIGYLYFRMFLGIPSPRPDVADLLVTKITLVVLWVGLLIQVFLLLRASRV</sequence>
<dbReference type="Proteomes" id="UP000815677">
    <property type="component" value="Unassembled WGS sequence"/>
</dbReference>
<reference evidence="3" key="1">
    <citation type="submission" date="2014-09" db="EMBL/GenBank/DDBJ databases">
        <title>Genome sequence of the luminous mushroom Mycena chlorophos for searching fungal bioluminescence genes.</title>
        <authorList>
            <person name="Tanaka Y."/>
            <person name="Kasuga D."/>
            <person name="Oba Y."/>
            <person name="Hase S."/>
            <person name="Sato K."/>
            <person name="Oba Y."/>
            <person name="Sakakibara Y."/>
        </authorList>
    </citation>
    <scope>NUCLEOTIDE SEQUENCE</scope>
</reference>
<evidence type="ECO:0000256" key="2">
    <source>
        <dbReference type="SAM" id="Phobius"/>
    </source>
</evidence>
<accession>A0ABQ0KU74</accession>
<evidence type="ECO:0000313" key="4">
    <source>
        <dbReference type="Proteomes" id="UP000815677"/>
    </source>
</evidence>
<feature type="compositionally biased region" description="Low complexity" evidence="1">
    <location>
        <begin position="178"/>
        <end position="187"/>
    </location>
</feature>
<feature type="compositionally biased region" description="Basic residues" evidence="1">
    <location>
        <begin position="256"/>
        <end position="269"/>
    </location>
</feature>
<feature type="region of interest" description="Disordered" evidence="1">
    <location>
        <begin position="471"/>
        <end position="514"/>
    </location>
</feature>
<name>A0ABQ0KU74_MYCCL</name>
<organism evidence="3 4">
    <name type="scientific">Mycena chlorophos</name>
    <name type="common">Agaric fungus</name>
    <name type="synonym">Agaricus chlorophos</name>
    <dbReference type="NCBI Taxonomy" id="658473"/>
    <lineage>
        <taxon>Eukaryota</taxon>
        <taxon>Fungi</taxon>
        <taxon>Dikarya</taxon>
        <taxon>Basidiomycota</taxon>
        <taxon>Agaricomycotina</taxon>
        <taxon>Agaricomycetes</taxon>
        <taxon>Agaricomycetidae</taxon>
        <taxon>Agaricales</taxon>
        <taxon>Marasmiineae</taxon>
        <taxon>Mycenaceae</taxon>
        <taxon>Mycena</taxon>
    </lineage>
</organism>
<gene>
    <name evidence="3" type="ORF">MCHLO_00113</name>
</gene>
<feature type="region of interest" description="Disordered" evidence="1">
    <location>
        <begin position="256"/>
        <end position="276"/>
    </location>
</feature>
<evidence type="ECO:0008006" key="5">
    <source>
        <dbReference type="Google" id="ProtNLM"/>
    </source>
</evidence>
<feature type="region of interest" description="Disordered" evidence="1">
    <location>
        <begin position="212"/>
        <end position="243"/>
    </location>
</feature>
<keyword evidence="2" id="KW-0472">Membrane</keyword>
<evidence type="ECO:0000313" key="3">
    <source>
        <dbReference type="EMBL" id="GAT42398.1"/>
    </source>
</evidence>
<keyword evidence="2" id="KW-0812">Transmembrane</keyword>
<dbReference type="EMBL" id="DF837870">
    <property type="protein sequence ID" value="GAT42398.1"/>
    <property type="molecule type" value="Genomic_DNA"/>
</dbReference>
<feature type="compositionally biased region" description="Low complexity" evidence="1">
    <location>
        <begin position="227"/>
        <end position="236"/>
    </location>
</feature>
<keyword evidence="4" id="KW-1185">Reference proteome</keyword>